<protein>
    <recommendedName>
        <fullName evidence="3">Rhs element Vgr protein</fullName>
    </recommendedName>
</protein>
<evidence type="ECO:0008006" key="3">
    <source>
        <dbReference type="Google" id="ProtNLM"/>
    </source>
</evidence>
<accession>A0A3R8U7K4</accession>
<evidence type="ECO:0000313" key="1">
    <source>
        <dbReference type="EMBL" id="RRS06279.1"/>
    </source>
</evidence>
<dbReference type="RefSeq" id="WP_125241422.1">
    <property type="nucleotide sequence ID" value="NZ_RSED01000001.1"/>
</dbReference>
<proteinExistence type="predicted"/>
<dbReference type="OrthoDB" id="8686772at2"/>
<gene>
    <name evidence="1" type="ORF">EIP75_01455</name>
</gene>
<evidence type="ECO:0000313" key="2">
    <source>
        <dbReference type="Proteomes" id="UP000269265"/>
    </source>
</evidence>
<organism evidence="1 2">
    <name type="scientific">Aquabacterium soli</name>
    <dbReference type="NCBI Taxonomy" id="2493092"/>
    <lineage>
        <taxon>Bacteria</taxon>
        <taxon>Pseudomonadati</taxon>
        <taxon>Pseudomonadota</taxon>
        <taxon>Betaproteobacteria</taxon>
        <taxon>Burkholderiales</taxon>
        <taxon>Aquabacterium</taxon>
    </lineage>
</organism>
<keyword evidence="2" id="KW-1185">Reference proteome</keyword>
<dbReference type="AlphaFoldDB" id="A0A3R8U7K4"/>
<dbReference type="Proteomes" id="UP000269265">
    <property type="component" value="Unassembled WGS sequence"/>
</dbReference>
<sequence>MTISRPWLGRGGFPPHVVRQPRPATERKLTIGEIAMAQKVFAASVKYDAVRVHKGRFLPGSGDNAMTPFGEMYFPPNEYRDDFSLGADSAKIWFIHEMAHVWQYHLGLCVMCNGITLGFRGGYGEGAPAYDYDPVLDKDKKLPDFNMEQQGDLIAHYFDARHLAGNGKLHARRVGLLPFYEAVLADFLKNPADAKLLPKHARVGR</sequence>
<name>A0A3R8U7K4_9BURK</name>
<reference evidence="1 2" key="1">
    <citation type="submission" date="2018-12" db="EMBL/GenBank/DDBJ databases">
        <title>The whole draft genome of Aquabacterium sp. SJQ9.</title>
        <authorList>
            <person name="Sun L."/>
            <person name="Gao X."/>
            <person name="Chen W."/>
            <person name="Huang K."/>
        </authorList>
    </citation>
    <scope>NUCLEOTIDE SEQUENCE [LARGE SCALE GENOMIC DNA]</scope>
    <source>
        <strain evidence="1 2">SJQ9</strain>
    </source>
</reference>
<comment type="caution">
    <text evidence="1">The sequence shown here is derived from an EMBL/GenBank/DDBJ whole genome shotgun (WGS) entry which is preliminary data.</text>
</comment>
<dbReference type="EMBL" id="RSED01000001">
    <property type="protein sequence ID" value="RRS06279.1"/>
    <property type="molecule type" value="Genomic_DNA"/>
</dbReference>